<name>A0A2P2K9H9_RHIMU</name>
<dbReference type="PANTHER" id="PTHR35690">
    <property type="entry name" value="OS01G0363500 PROTEIN"/>
    <property type="match status" value="1"/>
</dbReference>
<dbReference type="AlphaFoldDB" id="A0A2P2K9H9"/>
<protein>
    <submittedName>
        <fullName evidence="2">Uncharacterized protein MANES_14G168100</fullName>
    </submittedName>
</protein>
<sequence length="270" mass="30065">MGSQAAAASLSSSLLSSFSWVAPVSSSSSSLKSPLLPFKANFTFALKKVKNLHVLKPQRARTRAALEERDQSLPTTSSLLAQEQEEEDQSQLNKDVEESVKVLKNAAKTRKVAAEEVLSAFSVIEKAKIDPTRFLEILGGSKSPGRTWMLIFTAEKQLKGGRYFPLTAVQRFDAAAKRIENGLYLGPIGCLSFEGEFSWNNRILAFIFELIRIKIGPFNPFEISLGKMEDREPSTKDPFFIWFYVDEEIAVARGRSGGTAFWCQCRRVAL</sequence>
<dbReference type="EMBL" id="GGEC01021925">
    <property type="protein sequence ID" value="MBX02409.1"/>
    <property type="molecule type" value="Transcribed_RNA"/>
</dbReference>
<reference evidence="2" key="1">
    <citation type="submission" date="2018-02" db="EMBL/GenBank/DDBJ databases">
        <title>Rhizophora mucronata_Transcriptome.</title>
        <authorList>
            <person name="Meera S.P."/>
            <person name="Sreeshan A."/>
            <person name="Augustine A."/>
        </authorList>
    </citation>
    <scope>NUCLEOTIDE SEQUENCE</scope>
    <source>
        <tissue evidence="2">Leaf</tissue>
    </source>
</reference>
<evidence type="ECO:0000313" key="2">
    <source>
        <dbReference type="EMBL" id="MBX02409.1"/>
    </source>
</evidence>
<dbReference type="PANTHER" id="PTHR35690:SF1">
    <property type="entry name" value="OS01G0363500 PROTEIN"/>
    <property type="match status" value="1"/>
</dbReference>
<proteinExistence type="predicted"/>
<feature type="region of interest" description="Disordered" evidence="1">
    <location>
        <begin position="63"/>
        <end position="93"/>
    </location>
</feature>
<organism evidence="2">
    <name type="scientific">Rhizophora mucronata</name>
    <name type="common">Asiatic mangrove</name>
    <dbReference type="NCBI Taxonomy" id="61149"/>
    <lineage>
        <taxon>Eukaryota</taxon>
        <taxon>Viridiplantae</taxon>
        <taxon>Streptophyta</taxon>
        <taxon>Embryophyta</taxon>
        <taxon>Tracheophyta</taxon>
        <taxon>Spermatophyta</taxon>
        <taxon>Magnoliopsida</taxon>
        <taxon>eudicotyledons</taxon>
        <taxon>Gunneridae</taxon>
        <taxon>Pentapetalae</taxon>
        <taxon>rosids</taxon>
        <taxon>fabids</taxon>
        <taxon>Malpighiales</taxon>
        <taxon>Rhizophoraceae</taxon>
        <taxon>Rhizophora</taxon>
    </lineage>
</organism>
<accession>A0A2P2K9H9</accession>
<evidence type="ECO:0000256" key="1">
    <source>
        <dbReference type="SAM" id="MobiDB-lite"/>
    </source>
</evidence>
<feature type="compositionally biased region" description="Polar residues" evidence="1">
    <location>
        <begin position="72"/>
        <end position="81"/>
    </location>
</feature>